<dbReference type="EMBL" id="BOSE01000001">
    <property type="protein sequence ID" value="GIP15501.1"/>
    <property type="molecule type" value="Genomic_DNA"/>
</dbReference>
<dbReference type="PANTHER" id="PTHR38459:SF1">
    <property type="entry name" value="PROPHAGE BACTOPRENOL-LINKED GLUCOSE TRANSLOCASE HOMOLOG"/>
    <property type="match status" value="1"/>
</dbReference>
<feature type="transmembrane region" description="Helical" evidence="6">
    <location>
        <begin position="47"/>
        <end position="67"/>
    </location>
</feature>
<comment type="caution">
    <text evidence="8">The sequence shown here is derived from an EMBL/GenBank/DDBJ whole genome shotgun (WGS) entry which is preliminary data.</text>
</comment>
<keyword evidence="5 6" id="KW-0472">Membrane</keyword>
<keyword evidence="3 6" id="KW-0812">Transmembrane</keyword>
<dbReference type="GO" id="GO:0005886">
    <property type="term" value="C:plasma membrane"/>
    <property type="evidence" value="ECO:0007669"/>
    <property type="project" value="TreeGrafter"/>
</dbReference>
<comment type="subcellular location">
    <subcellularLocation>
        <location evidence="1">Membrane</location>
        <topology evidence="1">Multi-pass membrane protein</topology>
    </subcellularLocation>
</comment>
<dbReference type="GO" id="GO:0000271">
    <property type="term" value="P:polysaccharide biosynthetic process"/>
    <property type="evidence" value="ECO:0007669"/>
    <property type="project" value="InterPro"/>
</dbReference>
<protein>
    <submittedName>
        <fullName evidence="8">Membrane protein YngA</fullName>
    </submittedName>
</protein>
<dbReference type="AlphaFoldDB" id="A0A920CW17"/>
<gene>
    <name evidence="8" type="primary">yngA</name>
    <name evidence="8" type="ORF">J40TS1_11430</name>
</gene>
<keyword evidence="4 6" id="KW-1133">Transmembrane helix</keyword>
<evidence type="ECO:0000256" key="3">
    <source>
        <dbReference type="ARBA" id="ARBA00022692"/>
    </source>
</evidence>
<dbReference type="InterPro" id="IPR007267">
    <property type="entry name" value="GtrA_DPMS_TM"/>
</dbReference>
<proteinExistence type="inferred from homology"/>
<evidence type="ECO:0000256" key="5">
    <source>
        <dbReference type="ARBA" id="ARBA00023136"/>
    </source>
</evidence>
<name>A0A920CW17_9BACL</name>
<dbReference type="PANTHER" id="PTHR38459">
    <property type="entry name" value="PROPHAGE BACTOPRENOL-LINKED GLUCOSE TRANSLOCASE HOMOLOG"/>
    <property type="match status" value="1"/>
</dbReference>
<evidence type="ECO:0000256" key="6">
    <source>
        <dbReference type="SAM" id="Phobius"/>
    </source>
</evidence>
<feature type="domain" description="GtrA/DPMS transmembrane" evidence="7">
    <location>
        <begin position="23"/>
        <end position="141"/>
    </location>
</feature>
<dbReference type="Pfam" id="PF04138">
    <property type="entry name" value="GtrA_DPMS_TM"/>
    <property type="match status" value="1"/>
</dbReference>
<reference evidence="8" key="1">
    <citation type="submission" date="2021-03" db="EMBL/GenBank/DDBJ databases">
        <title>Antimicrobial resistance genes in bacteria isolated from Japanese honey, and their potential for conferring macrolide and lincosamide resistance in the American foulbrood pathogen Paenibacillus larvae.</title>
        <authorList>
            <person name="Okamoto M."/>
            <person name="Kumagai M."/>
            <person name="Kanamori H."/>
            <person name="Takamatsu D."/>
        </authorList>
    </citation>
    <scope>NUCLEOTIDE SEQUENCE</scope>
    <source>
        <strain evidence="8">J40TS1</strain>
    </source>
</reference>
<evidence type="ECO:0000256" key="2">
    <source>
        <dbReference type="ARBA" id="ARBA00009399"/>
    </source>
</evidence>
<comment type="similarity">
    <text evidence="2">Belongs to the GtrA family.</text>
</comment>
<organism evidence="8 9">
    <name type="scientific">Paenibacillus montaniterrae</name>
    <dbReference type="NCBI Taxonomy" id="429341"/>
    <lineage>
        <taxon>Bacteria</taxon>
        <taxon>Bacillati</taxon>
        <taxon>Bacillota</taxon>
        <taxon>Bacilli</taxon>
        <taxon>Bacillales</taxon>
        <taxon>Paenibacillaceae</taxon>
        <taxon>Paenibacillus</taxon>
    </lineage>
</organism>
<evidence type="ECO:0000256" key="1">
    <source>
        <dbReference type="ARBA" id="ARBA00004141"/>
    </source>
</evidence>
<evidence type="ECO:0000313" key="8">
    <source>
        <dbReference type="EMBL" id="GIP15501.1"/>
    </source>
</evidence>
<evidence type="ECO:0000259" key="7">
    <source>
        <dbReference type="Pfam" id="PF04138"/>
    </source>
</evidence>
<keyword evidence="9" id="KW-1185">Reference proteome</keyword>
<feature type="transmembrane region" description="Helical" evidence="6">
    <location>
        <begin position="88"/>
        <end position="110"/>
    </location>
</feature>
<feature type="transmembrane region" description="Helical" evidence="6">
    <location>
        <begin position="20"/>
        <end position="41"/>
    </location>
</feature>
<sequence>MVEREQAQAQAALKKTTLQFVLFGLVGVLNTAVDLFVYWALLQLSVYYIAANVLSYAAGMLNSYVWNKYLTFRSKEKKESGKRERGTLLRFLLWNSVTLLLSTGLIALLIELAHWSELWSKLVATVVILVIQFTGMKKWVFRQ</sequence>
<feature type="transmembrane region" description="Helical" evidence="6">
    <location>
        <begin position="122"/>
        <end position="141"/>
    </location>
</feature>
<dbReference type="InterPro" id="IPR051401">
    <property type="entry name" value="GtrA_CellWall_Glycosyl"/>
</dbReference>
<evidence type="ECO:0000313" key="9">
    <source>
        <dbReference type="Proteomes" id="UP000683139"/>
    </source>
</evidence>
<evidence type="ECO:0000256" key="4">
    <source>
        <dbReference type="ARBA" id="ARBA00022989"/>
    </source>
</evidence>
<dbReference type="Proteomes" id="UP000683139">
    <property type="component" value="Unassembled WGS sequence"/>
</dbReference>
<accession>A0A920CW17</accession>